<dbReference type="EMBL" id="CAACVR010000012">
    <property type="protein sequence ID" value="VEU21778.1"/>
    <property type="molecule type" value="Genomic_DNA"/>
</dbReference>
<dbReference type="Proteomes" id="UP000290900">
    <property type="component" value="Unassembled WGS sequence"/>
</dbReference>
<dbReference type="SUPFAM" id="SSF54616">
    <property type="entry name" value="DNA-binding domain of Mlu1-box binding protein MBP1"/>
    <property type="match status" value="1"/>
</dbReference>
<accession>A0A448YLN3</accession>
<evidence type="ECO:0000313" key="2">
    <source>
        <dbReference type="EMBL" id="VEU21778.1"/>
    </source>
</evidence>
<dbReference type="GO" id="GO:0000981">
    <property type="term" value="F:DNA-binding transcription factor activity, RNA polymerase II-specific"/>
    <property type="evidence" value="ECO:0007669"/>
    <property type="project" value="UniProtKB-ARBA"/>
</dbReference>
<name>A0A448YLN3_BRENA</name>
<dbReference type="InParanoid" id="A0A448YLN3"/>
<dbReference type="GO" id="GO:0030907">
    <property type="term" value="C:MBF transcription complex"/>
    <property type="evidence" value="ECO:0007669"/>
    <property type="project" value="TreeGrafter"/>
</dbReference>
<protein>
    <submittedName>
        <fullName evidence="2">DEKNAAC102302</fullName>
    </submittedName>
</protein>
<dbReference type="PROSITE" id="PS51299">
    <property type="entry name" value="HTH_APSES"/>
    <property type="match status" value="1"/>
</dbReference>
<dbReference type="InterPro" id="IPR051642">
    <property type="entry name" value="SWI6-like"/>
</dbReference>
<dbReference type="OrthoDB" id="5562739at2759"/>
<keyword evidence="3" id="KW-1185">Reference proteome</keyword>
<proteinExistence type="predicted"/>
<dbReference type="InterPro" id="IPR003163">
    <property type="entry name" value="Tscrpt_reg_HTH_APSES-type"/>
</dbReference>
<organism evidence="2 3">
    <name type="scientific">Brettanomyces naardenensis</name>
    <name type="common">Yeast</name>
    <dbReference type="NCBI Taxonomy" id="13370"/>
    <lineage>
        <taxon>Eukaryota</taxon>
        <taxon>Fungi</taxon>
        <taxon>Dikarya</taxon>
        <taxon>Ascomycota</taxon>
        <taxon>Saccharomycotina</taxon>
        <taxon>Pichiomycetes</taxon>
        <taxon>Pichiales</taxon>
        <taxon>Pichiaceae</taxon>
        <taxon>Brettanomyces</taxon>
    </lineage>
</organism>
<dbReference type="GO" id="GO:0003677">
    <property type="term" value="F:DNA binding"/>
    <property type="evidence" value="ECO:0007669"/>
    <property type="project" value="InterPro"/>
</dbReference>
<evidence type="ECO:0000313" key="3">
    <source>
        <dbReference type="Proteomes" id="UP000290900"/>
    </source>
</evidence>
<dbReference type="GO" id="GO:0033309">
    <property type="term" value="C:SBF transcription complex"/>
    <property type="evidence" value="ECO:0007669"/>
    <property type="project" value="TreeGrafter"/>
</dbReference>
<evidence type="ECO:0000259" key="1">
    <source>
        <dbReference type="PROSITE" id="PS51299"/>
    </source>
</evidence>
<dbReference type="Gene3D" id="3.10.260.10">
    <property type="entry name" value="Transcription regulator HTH, APSES-type DNA-binding domain"/>
    <property type="match status" value="1"/>
</dbReference>
<dbReference type="STRING" id="13370.A0A448YLN3"/>
<dbReference type="PANTHER" id="PTHR43828:SF5">
    <property type="entry name" value="TRANSCRIPTIONAL REPRESSOR XBP1"/>
    <property type="match status" value="1"/>
</dbReference>
<sequence>MPDNYPIRNYPPGVLAGVPPDQRDLLPKPNSIPRRKYSTSIDPRNFLTVYEYQIGDHWVIWDYHSGLVHLTGLWKAVGNNKADIVKLVESSPELEKDLRRIRGGYLKIQGTWVPYSVAKTLASKFCYTIRYALIPVFGPEFVDMCLKPDEIGFGMLRMHVTEADMKRKRTRRRSSATRKVVGVNAKRATKIAPKKDARQVLSRHPLPQHQQQPQIAKYSPYHLPLSSSVSHILSPTSPSHYSLQYPEMTLPTLPKTDGLISVLRAAENLESYPLNRLSKSASASNVLHFPAYQPLVPATKFCRTSPISSPASSSSASLASSPPRSYNYVPISATRTTLPISPPYAGGIPLEGILRELPLPSNNVFMKKDGGQEIRRKMSIDGLVSSHRY</sequence>
<feature type="domain" description="HTH APSES-type" evidence="1">
    <location>
        <begin position="36"/>
        <end position="148"/>
    </location>
</feature>
<gene>
    <name evidence="2" type="ORF">BRENAR_LOCUS2510</name>
</gene>
<dbReference type="AlphaFoldDB" id="A0A448YLN3"/>
<dbReference type="PANTHER" id="PTHR43828">
    <property type="entry name" value="ASPARAGINASE"/>
    <property type="match status" value="1"/>
</dbReference>
<reference evidence="2 3" key="1">
    <citation type="submission" date="2018-12" db="EMBL/GenBank/DDBJ databases">
        <authorList>
            <person name="Tiukova I."/>
            <person name="Dainat J."/>
        </authorList>
    </citation>
    <scope>NUCLEOTIDE SEQUENCE [LARGE SCALE GENOMIC DNA]</scope>
</reference>
<dbReference type="InterPro" id="IPR036887">
    <property type="entry name" value="HTH_APSES_sf"/>
</dbReference>